<dbReference type="SMART" id="SM00382">
    <property type="entry name" value="AAA"/>
    <property type="match status" value="2"/>
</dbReference>
<sequence length="845" mass="97041">MAISRDNLSFEPGLNLLRVSQRKIKKILGRLIFIFLIGVGLYGVLVSVSHPWQEYRTLFYFSLLTDMFLFYLWRQKKSYRPIRPPKEGEKLEVSVFLDEKSRQLLEDAYRLARRSRYRFLRPIHFFAVCLKEKKFRKIIKRLDCSVEQVTEKTESILEKSLSEESGEVFGPDLSADFKKIFCDAYVFCLRRGYSQIGPLDILWAISQQKNMVGMVFDEFGISPSEIEKVIEWARLEGEIRRSEKNFFWWRLFKPAGKLNRAMTAVLTPTLDKVSQDLTLLAKRGEFEMVIGREKELEQIFNFFNAGRVGAVLVGEDEVGKKSIVKKLAQLMTEENVPNFLKDKRLIELDLGALVSLGGSQKIEEYLRQVVYEVNWAGNIVLVMKDIDNLAGLKSQASGLDLSEIMVSALEIKAFFLLGTSLPANYASKIEGKILGRVLDKIEIETPARDFLWKILIAKIYLIEKKLKVFFSADALDQAIDLADRYIYGKSLPAKTIDLLTEVGYLISGRKDSDGVINGDDVVELVSKKTKVPLKDTEETEKRKLLDLEKLIHQRLVNQEEAVKAVAAAMRRSRLEVKKRDKPIANFLFVGPTGVGKTELAKTLARVYFGDEKRMLRLDMSEYQEKRGIRRLIGLRTDEGTEKGYLTEAVKRQPYSLLLLDELEKAHPDILNLFLQVMDDGRLTGADNETINFTNIILIATSNAGTNFIQNKIKDGISYEEIDRELKDKVLLEYFRPEFLNRFDKIVLFTALSFENIREITRLFIKEINGGLEERAVTLEAENEAIDELAALGYNPLYGARPLRRAIQEKVEDVVARMFLEDKVKRRDKIIVKKGLVFEIKKGKEF</sequence>
<dbReference type="GO" id="GO:0005524">
    <property type="term" value="F:ATP binding"/>
    <property type="evidence" value="ECO:0007669"/>
    <property type="project" value="UniProtKB-KW"/>
</dbReference>
<dbReference type="Pfam" id="PF02861">
    <property type="entry name" value="Clp_N"/>
    <property type="match status" value="1"/>
</dbReference>
<evidence type="ECO:0000259" key="7">
    <source>
        <dbReference type="PROSITE" id="PS51903"/>
    </source>
</evidence>
<reference evidence="9" key="1">
    <citation type="submission" date="2017-09" db="EMBL/GenBank/DDBJ databases">
        <title>Depth-based differentiation of microbial function through sediment-hosted aquifers and enrichment of novel symbionts in the deep terrestrial subsurface.</title>
        <authorList>
            <person name="Probst A.J."/>
            <person name="Ladd B."/>
            <person name="Jarett J.K."/>
            <person name="Geller-Mcgrath D.E."/>
            <person name="Sieber C.M.K."/>
            <person name="Emerson J.B."/>
            <person name="Anantharaman K."/>
            <person name="Thomas B.C."/>
            <person name="Malmstrom R."/>
            <person name="Stieglmeier M."/>
            <person name="Klingl A."/>
            <person name="Woyke T."/>
            <person name="Ryan C.M."/>
            <person name="Banfield J.F."/>
        </authorList>
    </citation>
    <scope>NUCLEOTIDE SEQUENCE [LARGE SCALE GENOMIC DNA]</scope>
</reference>
<evidence type="ECO:0000256" key="5">
    <source>
        <dbReference type="PROSITE-ProRule" id="PRU01251"/>
    </source>
</evidence>
<keyword evidence="4" id="KW-0143">Chaperone</keyword>
<dbReference type="InterPro" id="IPR003593">
    <property type="entry name" value="AAA+_ATPase"/>
</dbReference>
<comment type="caution">
    <text evidence="8">The sequence shown here is derived from an EMBL/GenBank/DDBJ whole genome shotgun (WGS) entry which is preliminary data.</text>
</comment>
<name>A0A2M7IDY4_9BACT</name>
<keyword evidence="3" id="KW-0067">ATP-binding</keyword>
<dbReference type="GO" id="GO:0016887">
    <property type="term" value="F:ATP hydrolysis activity"/>
    <property type="evidence" value="ECO:0007669"/>
    <property type="project" value="InterPro"/>
</dbReference>
<evidence type="ECO:0000256" key="6">
    <source>
        <dbReference type="SAM" id="Phobius"/>
    </source>
</evidence>
<dbReference type="Gene3D" id="1.10.8.60">
    <property type="match status" value="2"/>
</dbReference>
<dbReference type="PRINTS" id="PR00300">
    <property type="entry name" value="CLPPROTEASEA"/>
</dbReference>
<feature type="domain" description="Clp R" evidence="7">
    <location>
        <begin position="91"/>
        <end position="238"/>
    </location>
</feature>
<evidence type="ECO:0000256" key="2">
    <source>
        <dbReference type="ARBA" id="ARBA00022741"/>
    </source>
</evidence>
<organism evidence="8 9">
    <name type="scientific">Candidatus Portnoybacteria bacterium CG_4_8_14_3_um_filter_44_15</name>
    <dbReference type="NCBI Taxonomy" id="1974803"/>
    <lineage>
        <taxon>Bacteria</taxon>
        <taxon>Candidatus Portnoyibacteriota</taxon>
    </lineage>
</organism>
<dbReference type="SUPFAM" id="SSF52540">
    <property type="entry name" value="P-loop containing nucleoside triphosphate hydrolases"/>
    <property type="match status" value="2"/>
</dbReference>
<keyword evidence="6" id="KW-1133">Transmembrane helix</keyword>
<evidence type="ECO:0000256" key="4">
    <source>
        <dbReference type="ARBA" id="ARBA00023186"/>
    </source>
</evidence>
<dbReference type="Proteomes" id="UP000231673">
    <property type="component" value="Unassembled WGS sequence"/>
</dbReference>
<dbReference type="GO" id="GO:0005737">
    <property type="term" value="C:cytoplasm"/>
    <property type="evidence" value="ECO:0007669"/>
    <property type="project" value="TreeGrafter"/>
</dbReference>
<dbReference type="InterPro" id="IPR019489">
    <property type="entry name" value="Clp_ATPase_C"/>
</dbReference>
<dbReference type="InterPro" id="IPR027417">
    <property type="entry name" value="P-loop_NTPase"/>
</dbReference>
<dbReference type="InterPro" id="IPR041546">
    <property type="entry name" value="ClpA/ClpB_AAA_lid"/>
</dbReference>
<accession>A0A2M7IDY4</accession>
<dbReference type="Gene3D" id="1.10.1780.10">
    <property type="entry name" value="Clp, N-terminal domain"/>
    <property type="match status" value="1"/>
</dbReference>
<evidence type="ECO:0000256" key="3">
    <source>
        <dbReference type="ARBA" id="ARBA00022840"/>
    </source>
</evidence>
<dbReference type="Gene3D" id="3.40.50.300">
    <property type="entry name" value="P-loop containing nucleotide triphosphate hydrolases"/>
    <property type="match status" value="2"/>
</dbReference>
<dbReference type="EMBL" id="PFGW01000025">
    <property type="protein sequence ID" value="PIW74714.1"/>
    <property type="molecule type" value="Genomic_DNA"/>
</dbReference>
<dbReference type="InterPro" id="IPR050130">
    <property type="entry name" value="ClpA_ClpB"/>
</dbReference>
<dbReference type="PANTHER" id="PTHR11638">
    <property type="entry name" value="ATP-DEPENDENT CLP PROTEASE"/>
    <property type="match status" value="1"/>
</dbReference>
<proteinExistence type="predicted"/>
<dbReference type="Pfam" id="PF07724">
    <property type="entry name" value="AAA_2"/>
    <property type="match status" value="1"/>
</dbReference>
<dbReference type="AlphaFoldDB" id="A0A2M7IDY4"/>
<keyword evidence="6" id="KW-0472">Membrane</keyword>
<gene>
    <name evidence="8" type="ORF">CO003_01210</name>
</gene>
<dbReference type="InterPro" id="IPR004176">
    <property type="entry name" value="Clp_R_N"/>
</dbReference>
<dbReference type="SUPFAM" id="SSF81923">
    <property type="entry name" value="Double Clp-N motif"/>
    <property type="match status" value="1"/>
</dbReference>
<dbReference type="GO" id="GO:0034605">
    <property type="term" value="P:cellular response to heat"/>
    <property type="evidence" value="ECO:0007669"/>
    <property type="project" value="TreeGrafter"/>
</dbReference>
<dbReference type="InterPro" id="IPR001270">
    <property type="entry name" value="ClpA/B"/>
</dbReference>
<dbReference type="InterPro" id="IPR036628">
    <property type="entry name" value="Clp_N_dom_sf"/>
</dbReference>
<dbReference type="InterPro" id="IPR003959">
    <property type="entry name" value="ATPase_AAA_core"/>
</dbReference>
<evidence type="ECO:0000256" key="1">
    <source>
        <dbReference type="ARBA" id="ARBA00022737"/>
    </source>
</evidence>
<feature type="transmembrane region" description="Helical" evidence="6">
    <location>
        <begin position="27"/>
        <end position="45"/>
    </location>
</feature>
<evidence type="ECO:0000313" key="9">
    <source>
        <dbReference type="Proteomes" id="UP000231673"/>
    </source>
</evidence>
<dbReference type="SMART" id="SM01086">
    <property type="entry name" value="ClpB_D2-small"/>
    <property type="match status" value="1"/>
</dbReference>
<protein>
    <recommendedName>
        <fullName evidence="7">Clp R domain-containing protein</fullName>
    </recommendedName>
</protein>
<evidence type="ECO:0000313" key="8">
    <source>
        <dbReference type="EMBL" id="PIW74714.1"/>
    </source>
</evidence>
<keyword evidence="1 5" id="KW-0677">Repeat</keyword>
<dbReference type="CDD" id="cd19499">
    <property type="entry name" value="RecA-like_ClpB_Hsp104-like"/>
    <property type="match status" value="1"/>
</dbReference>
<dbReference type="PROSITE" id="PS51903">
    <property type="entry name" value="CLP_R"/>
    <property type="match status" value="1"/>
</dbReference>
<keyword evidence="2" id="KW-0547">Nucleotide-binding</keyword>
<dbReference type="Pfam" id="PF10431">
    <property type="entry name" value="ClpB_D2-small"/>
    <property type="match status" value="1"/>
</dbReference>
<dbReference type="PANTHER" id="PTHR11638:SF18">
    <property type="entry name" value="HEAT SHOCK PROTEIN 104"/>
    <property type="match status" value="1"/>
</dbReference>
<keyword evidence="6" id="KW-0812">Transmembrane</keyword>
<dbReference type="Pfam" id="PF17871">
    <property type="entry name" value="AAA_lid_9"/>
    <property type="match status" value="1"/>
</dbReference>